<feature type="domain" description="RING-type" evidence="5">
    <location>
        <begin position="36"/>
        <end position="76"/>
    </location>
</feature>
<dbReference type="InterPro" id="IPR017907">
    <property type="entry name" value="Znf_RING_CS"/>
</dbReference>
<accession>A0AAN9HII5</accession>
<dbReference type="SUPFAM" id="SSF57850">
    <property type="entry name" value="RING/U-box"/>
    <property type="match status" value="3"/>
</dbReference>
<sequence length="461" mass="53239">MAEHVTPPNCRHNRRESIDLPPFLCSGCLLTEERQCPVCLDVLNDPVTTPCGHNFCKTCLKECWDNSQDYKCPYCKETFNKRPDLKNNTGLREIVQLFEKNTTAQLCASGLLSEELQCSICLDIFNDPVTTSCGHNFCKTCLEKCWDNSQVCTCPYCKETFNKCPDLKCNTALREIVRLFEKNTGYKREPIMTEYSQPLKTDVQEETLYKPSKMAFSSSALDENLQCLICLELSTDPVKTPCGHIFCKACLKECWESSHDNRCPCCKENFNNRADLRDFEQLGSQSEILMCPSFYCEPKVEPHGRVLKRKQVVMNDLVVNINPKIIQKHDRPLELFCRDDHTSVCLSCNEEDHKTHNTVPVEDESEQKKAKKMMMMMMRKLVQDTMKKNEEVKCSKMKMSKKNKEKKEADNTELCTDLNYSAERCQMTLPEHWAKTRMKLFLLPQSFYPLGFTGCTLYKKG</sequence>
<dbReference type="PANTHER" id="PTHR25465:SF32">
    <property type="entry name" value="BLOODTHIRSTY-RELATED GENE FAMILY, MEMBER 16 ISOFORM X1-RELATED"/>
    <property type="match status" value="1"/>
</dbReference>
<evidence type="ECO:0008006" key="9">
    <source>
        <dbReference type="Google" id="ProtNLM"/>
    </source>
</evidence>
<protein>
    <recommendedName>
        <fullName evidence="9">RING-type domain-containing protein</fullName>
    </recommendedName>
</protein>
<dbReference type="EMBL" id="JAYKXH010000001">
    <property type="protein sequence ID" value="KAK7176707.1"/>
    <property type="molecule type" value="Genomic_DNA"/>
</dbReference>
<dbReference type="InterPro" id="IPR013083">
    <property type="entry name" value="Znf_RING/FYVE/PHD"/>
</dbReference>
<evidence type="ECO:0000259" key="5">
    <source>
        <dbReference type="PROSITE" id="PS50089"/>
    </source>
</evidence>
<comment type="caution">
    <text evidence="7">The sequence shown here is derived from an EMBL/GenBank/DDBJ whole genome shotgun (WGS) entry which is preliminary data.</text>
</comment>
<dbReference type="SUPFAM" id="SSF57845">
    <property type="entry name" value="B-box zinc-binding domain"/>
    <property type="match status" value="1"/>
</dbReference>
<evidence type="ECO:0000313" key="7">
    <source>
        <dbReference type="EMBL" id="KAK7176707.1"/>
    </source>
</evidence>
<dbReference type="SMART" id="SM00184">
    <property type="entry name" value="RING"/>
    <property type="match status" value="3"/>
</dbReference>
<evidence type="ECO:0000313" key="8">
    <source>
        <dbReference type="Proteomes" id="UP001364617"/>
    </source>
</evidence>
<dbReference type="GO" id="GO:0004842">
    <property type="term" value="F:ubiquitin-protein transferase activity"/>
    <property type="evidence" value="ECO:0007669"/>
    <property type="project" value="InterPro"/>
</dbReference>
<reference evidence="7 8" key="1">
    <citation type="submission" date="2024-02" db="EMBL/GenBank/DDBJ databases">
        <title>Chromosome-level genome assembly of the Eurasian Minnow (Phoxinus phoxinus).</title>
        <authorList>
            <person name="Oriowo T.O."/>
            <person name="Martin S."/>
            <person name="Stange M."/>
            <person name="Chrysostomakis Y."/>
            <person name="Brown T."/>
            <person name="Winkler S."/>
            <person name="Kukowka S."/>
            <person name="Myers E.W."/>
            <person name="Bohne A."/>
        </authorList>
    </citation>
    <scope>NUCLEOTIDE SEQUENCE [LARGE SCALE GENOMIC DNA]</scope>
    <source>
        <strain evidence="7">ZFMK-TIS-60720</strain>
        <tissue evidence="7">Whole Organism</tissue>
    </source>
</reference>
<dbReference type="Pfam" id="PF13445">
    <property type="entry name" value="zf-RING_UBOX"/>
    <property type="match status" value="3"/>
</dbReference>
<name>A0AAN9HII5_9TELE</name>
<dbReference type="Pfam" id="PF00643">
    <property type="entry name" value="zf-B_box"/>
    <property type="match status" value="1"/>
</dbReference>
<feature type="domain" description="RING-type" evidence="5">
    <location>
        <begin position="118"/>
        <end position="158"/>
    </location>
</feature>
<organism evidence="7 8">
    <name type="scientific">Phoxinus phoxinus</name>
    <name type="common">Eurasian minnow</name>
    <dbReference type="NCBI Taxonomy" id="58324"/>
    <lineage>
        <taxon>Eukaryota</taxon>
        <taxon>Metazoa</taxon>
        <taxon>Chordata</taxon>
        <taxon>Craniata</taxon>
        <taxon>Vertebrata</taxon>
        <taxon>Euteleostomi</taxon>
        <taxon>Actinopterygii</taxon>
        <taxon>Neopterygii</taxon>
        <taxon>Teleostei</taxon>
        <taxon>Ostariophysi</taxon>
        <taxon>Cypriniformes</taxon>
        <taxon>Leuciscidae</taxon>
        <taxon>Phoxininae</taxon>
        <taxon>Phoxinus</taxon>
    </lineage>
</organism>
<proteinExistence type="predicted"/>
<keyword evidence="1" id="KW-0479">Metal-binding</keyword>
<dbReference type="InterPro" id="IPR000315">
    <property type="entry name" value="Znf_B-box"/>
</dbReference>
<dbReference type="AlphaFoldDB" id="A0AAN9HII5"/>
<keyword evidence="8" id="KW-1185">Reference proteome</keyword>
<dbReference type="GO" id="GO:0008270">
    <property type="term" value="F:zinc ion binding"/>
    <property type="evidence" value="ECO:0007669"/>
    <property type="project" value="UniProtKB-KW"/>
</dbReference>
<dbReference type="PROSITE" id="PS00518">
    <property type="entry name" value="ZF_RING_1"/>
    <property type="match status" value="3"/>
</dbReference>
<feature type="domain" description="B box-type" evidence="6">
    <location>
        <begin position="333"/>
        <end position="361"/>
    </location>
</feature>
<keyword evidence="2 4" id="KW-0863">Zinc-finger</keyword>
<dbReference type="Gene3D" id="3.30.40.10">
    <property type="entry name" value="Zinc/RING finger domain, C3HC4 (zinc finger)"/>
    <property type="match status" value="3"/>
</dbReference>
<evidence type="ECO:0000256" key="1">
    <source>
        <dbReference type="ARBA" id="ARBA00022723"/>
    </source>
</evidence>
<dbReference type="InterPro" id="IPR001841">
    <property type="entry name" value="Znf_RING"/>
</dbReference>
<dbReference type="InterPro" id="IPR051051">
    <property type="entry name" value="E3_ubiq-ligase_TRIM/RNF"/>
</dbReference>
<evidence type="ECO:0000256" key="4">
    <source>
        <dbReference type="PROSITE-ProRule" id="PRU00024"/>
    </source>
</evidence>
<dbReference type="PROSITE" id="PS50089">
    <property type="entry name" value="ZF_RING_2"/>
    <property type="match status" value="3"/>
</dbReference>
<dbReference type="Gene3D" id="3.30.160.60">
    <property type="entry name" value="Classic Zinc Finger"/>
    <property type="match status" value="1"/>
</dbReference>
<dbReference type="InterPro" id="IPR027370">
    <property type="entry name" value="Znf-RING_euk"/>
</dbReference>
<gene>
    <name evidence="7" type="ORF">R3I93_000823</name>
</gene>
<dbReference type="Proteomes" id="UP001364617">
    <property type="component" value="Unassembled WGS sequence"/>
</dbReference>
<dbReference type="SMART" id="SM00504">
    <property type="entry name" value="Ubox"/>
    <property type="match status" value="2"/>
</dbReference>
<evidence type="ECO:0000259" key="6">
    <source>
        <dbReference type="PROSITE" id="PS50119"/>
    </source>
</evidence>
<evidence type="ECO:0000256" key="2">
    <source>
        <dbReference type="ARBA" id="ARBA00022771"/>
    </source>
</evidence>
<dbReference type="SMART" id="SM00336">
    <property type="entry name" value="BBOX"/>
    <property type="match status" value="1"/>
</dbReference>
<evidence type="ECO:0000256" key="3">
    <source>
        <dbReference type="ARBA" id="ARBA00022833"/>
    </source>
</evidence>
<keyword evidence="3" id="KW-0862">Zinc</keyword>
<dbReference type="InterPro" id="IPR003613">
    <property type="entry name" value="Ubox_domain"/>
</dbReference>
<dbReference type="CDD" id="cd19769">
    <property type="entry name" value="Bbox2_TRIM16-like"/>
    <property type="match status" value="1"/>
</dbReference>
<feature type="domain" description="RING-type" evidence="5">
    <location>
        <begin position="227"/>
        <end position="267"/>
    </location>
</feature>
<dbReference type="PANTHER" id="PTHR25465">
    <property type="entry name" value="B-BOX DOMAIN CONTAINING"/>
    <property type="match status" value="1"/>
</dbReference>
<dbReference type="PROSITE" id="PS50119">
    <property type="entry name" value="ZF_BBOX"/>
    <property type="match status" value="1"/>
</dbReference>
<dbReference type="GO" id="GO:0016567">
    <property type="term" value="P:protein ubiquitination"/>
    <property type="evidence" value="ECO:0007669"/>
    <property type="project" value="InterPro"/>
</dbReference>